<dbReference type="InterPro" id="IPR050476">
    <property type="entry name" value="Insect_CytP450_Detox"/>
</dbReference>
<dbReference type="Proteomes" id="UP000006671">
    <property type="component" value="Unassembled WGS sequence"/>
</dbReference>
<dbReference type="GO" id="GO:0020037">
    <property type="term" value="F:heme binding"/>
    <property type="evidence" value="ECO:0007669"/>
    <property type="project" value="InterPro"/>
</dbReference>
<dbReference type="GeneID" id="8858241"/>
<dbReference type="PROSITE" id="PS00086">
    <property type="entry name" value="CYTOCHROME_P450"/>
    <property type="match status" value="1"/>
</dbReference>
<keyword evidence="5 9" id="KW-0560">Oxidoreductase</keyword>
<evidence type="ECO:0000256" key="9">
    <source>
        <dbReference type="RuleBase" id="RU000461"/>
    </source>
</evidence>
<dbReference type="AlphaFoldDB" id="D2VXW0"/>
<feature type="transmembrane region" description="Helical" evidence="10">
    <location>
        <begin position="221"/>
        <end position="240"/>
    </location>
</feature>
<evidence type="ECO:0000256" key="7">
    <source>
        <dbReference type="ARBA" id="ARBA00023033"/>
    </source>
</evidence>
<keyword evidence="10" id="KW-0812">Transmembrane</keyword>
<comment type="similarity">
    <text evidence="2 9">Belongs to the cytochrome P450 family.</text>
</comment>
<evidence type="ECO:0000256" key="2">
    <source>
        <dbReference type="ARBA" id="ARBA00010617"/>
    </source>
</evidence>
<keyword evidence="10" id="KW-0472">Membrane</keyword>
<comment type="cofactor">
    <cofactor evidence="1 8">
        <name>heme</name>
        <dbReference type="ChEBI" id="CHEBI:30413"/>
    </cofactor>
</comment>
<dbReference type="GO" id="GO:0005506">
    <property type="term" value="F:iron ion binding"/>
    <property type="evidence" value="ECO:0007669"/>
    <property type="project" value="InterPro"/>
</dbReference>
<evidence type="ECO:0000256" key="1">
    <source>
        <dbReference type="ARBA" id="ARBA00001971"/>
    </source>
</evidence>
<protein>
    <submittedName>
        <fullName evidence="11">Predicted protein</fullName>
    </submittedName>
</protein>
<evidence type="ECO:0000256" key="6">
    <source>
        <dbReference type="ARBA" id="ARBA00023004"/>
    </source>
</evidence>
<keyword evidence="12" id="KW-1185">Reference proteome</keyword>
<sequence>MQTILMVLLAVVVLIATFVVRRLFSLHKIHSKIKHIPGVMQVFELSPIRIPFLSTHLYLTSDEDLDKACLLYGDAETQTLSIATSTTPLVFISDPKMLKEYFITKGHLFEKPGYEVVNFFGEDNILTATNTEKWKKHYKICSAAFTPKNLMYVCKVADKSCDLLFEIWNERLKENGSMILDVNEYSNLTLDVLGKAAFNIDFGFYSNNEEGRYFRQSMEKLISPQAVLSFAFFGNIPFLFKLANRVMGVQAATDHCSDYLDKIIEQRKKLLSTGEILDTDEGSDLLTLLVGANVKEETITNNQLKSNTLLLSTAGHETTAKTLSWVSYRLSKHPEIQSKLWKEVDEVLQGRNPTYADLPSLPYVNAIITESLRLNPPVYHLGRIATKNLTLGKYDIPKGTMVQAFMSRVQQREDIWENAKEFIPERFLDPKVKDSYQHNFTYAAFSLGNRQCLGKHFAILEAATILCKLAQKYEFKLLNDESVDPVGVFKLPVAKPTSNMKVQVSLRK</sequence>
<dbReference type="GO" id="GO:0016705">
    <property type="term" value="F:oxidoreductase activity, acting on paired donors, with incorporation or reduction of molecular oxygen"/>
    <property type="evidence" value="ECO:0007669"/>
    <property type="project" value="InterPro"/>
</dbReference>
<dbReference type="InterPro" id="IPR001128">
    <property type="entry name" value="Cyt_P450"/>
</dbReference>
<organism evidence="12">
    <name type="scientific">Naegleria gruberi</name>
    <name type="common">Amoeba</name>
    <dbReference type="NCBI Taxonomy" id="5762"/>
    <lineage>
        <taxon>Eukaryota</taxon>
        <taxon>Discoba</taxon>
        <taxon>Heterolobosea</taxon>
        <taxon>Tetramitia</taxon>
        <taxon>Eutetramitia</taxon>
        <taxon>Vahlkampfiidae</taxon>
        <taxon>Naegleria</taxon>
    </lineage>
</organism>
<evidence type="ECO:0000256" key="3">
    <source>
        <dbReference type="ARBA" id="ARBA00022617"/>
    </source>
</evidence>
<dbReference type="STRING" id="5762.D2VXW0"/>
<dbReference type="KEGG" id="ngr:NAEGRDRAFT_73896"/>
<dbReference type="InterPro" id="IPR017972">
    <property type="entry name" value="Cyt_P450_CS"/>
</dbReference>
<dbReference type="PANTHER" id="PTHR24292:SF102">
    <property type="entry name" value="CYTOCHROME P450 FAMILY-RELATED"/>
    <property type="match status" value="1"/>
</dbReference>
<dbReference type="GO" id="GO:0004497">
    <property type="term" value="F:monooxygenase activity"/>
    <property type="evidence" value="ECO:0007669"/>
    <property type="project" value="UniProtKB-KW"/>
</dbReference>
<keyword evidence="10" id="KW-1133">Transmembrane helix</keyword>
<evidence type="ECO:0000256" key="10">
    <source>
        <dbReference type="SAM" id="Phobius"/>
    </source>
</evidence>
<dbReference type="OMA" id="GAPCISW"/>
<dbReference type="InterPro" id="IPR002401">
    <property type="entry name" value="Cyt_P450_E_grp-I"/>
</dbReference>
<dbReference type="FunCoup" id="D2VXW0">
    <property type="interactions" value="299"/>
</dbReference>
<proteinExistence type="inferred from homology"/>
<name>D2VXW0_NAEGR</name>
<dbReference type="PRINTS" id="PR00463">
    <property type="entry name" value="EP450I"/>
</dbReference>
<keyword evidence="3 8" id="KW-0349">Heme</keyword>
<gene>
    <name evidence="11" type="ORF">NAEGRDRAFT_73896</name>
</gene>
<evidence type="ECO:0000256" key="5">
    <source>
        <dbReference type="ARBA" id="ARBA00023002"/>
    </source>
</evidence>
<dbReference type="Gene3D" id="1.10.630.10">
    <property type="entry name" value="Cytochrome P450"/>
    <property type="match status" value="1"/>
</dbReference>
<evidence type="ECO:0000313" key="11">
    <source>
        <dbReference type="EMBL" id="EFC38358.1"/>
    </source>
</evidence>
<keyword evidence="4 8" id="KW-0479">Metal-binding</keyword>
<dbReference type="VEuPathDB" id="AmoebaDB:NAEGRDRAFT_73896"/>
<dbReference type="InterPro" id="IPR036396">
    <property type="entry name" value="Cyt_P450_sf"/>
</dbReference>
<evidence type="ECO:0000256" key="4">
    <source>
        <dbReference type="ARBA" id="ARBA00022723"/>
    </source>
</evidence>
<dbReference type="RefSeq" id="XP_002671102.1">
    <property type="nucleotide sequence ID" value="XM_002671056.1"/>
</dbReference>
<feature type="transmembrane region" description="Helical" evidence="10">
    <location>
        <begin position="6"/>
        <end position="24"/>
    </location>
</feature>
<dbReference type="PANTHER" id="PTHR24292">
    <property type="entry name" value="CYTOCHROME P450"/>
    <property type="match status" value="1"/>
</dbReference>
<dbReference type="eggNOG" id="KOG0157">
    <property type="taxonomic scope" value="Eukaryota"/>
</dbReference>
<evidence type="ECO:0000256" key="8">
    <source>
        <dbReference type="PIRSR" id="PIRSR602401-1"/>
    </source>
</evidence>
<keyword evidence="6 8" id="KW-0408">Iron</keyword>
<accession>D2VXW0</accession>
<evidence type="ECO:0000313" key="12">
    <source>
        <dbReference type="Proteomes" id="UP000006671"/>
    </source>
</evidence>
<dbReference type="PRINTS" id="PR00385">
    <property type="entry name" value="P450"/>
</dbReference>
<dbReference type="SUPFAM" id="SSF48264">
    <property type="entry name" value="Cytochrome P450"/>
    <property type="match status" value="1"/>
</dbReference>
<dbReference type="OrthoDB" id="1470350at2759"/>
<dbReference type="Pfam" id="PF00067">
    <property type="entry name" value="p450"/>
    <property type="match status" value="1"/>
</dbReference>
<dbReference type="EMBL" id="GG738908">
    <property type="protein sequence ID" value="EFC38358.1"/>
    <property type="molecule type" value="Genomic_DNA"/>
</dbReference>
<dbReference type="InParanoid" id="D2VXW0"/>
<feature type="binding site" description="axial binding residue" evidence="8">
    <location>
        <position position="452"/>
    </location>
    <ligand>
        <name>heme</name>
        <dbReference type="ChEBI" id="CHEBI:30413"/>
    </ligand>
    <ligandPart>
        <name>Fe</name>
        <dbReference type="ChEBI" id="CHEBI:18248"/>
    </ligandPart>
</feature>
<reference evidence="11 12" key="1">
    <citation type="journal article" date="2010" name="Cell">
        <title>The genome of Naegleria gruberi illuminates early eukaryotic versatility.</title>
        <authorList>
            <person name="Fritz-Laylin L.K."/>
            <person name="Prochnik S.E."/>
            <person name="Ginger M.L."/>
            <person name="Dacks J.B."/>
            <person name="Carpenter M.L."/>
            <person name="Field M.C."/>
            <person name="Kuo A."/>
            <person name="Paredez A."/>
            <person name="Chapman J."/>
            <person name="Pham J."/>
            <person name="Shu S."/>
            <person name="Neupane R."/>
            <person name="Cipriano M."/>
            <person name="Mancuso J."/>
            <person name="Tu H."/>
            <person name="Salamov A."/>
            <person name="Lindquist E."/>
            <person name="Shapiro H."/>
            <person name="Lucas S."/>
            <person name="Grigoriev I.V."/>
            <person name="Cande W.Z."/>
            <person name="Fulton C."/>
            <person name="Rokhsar D.S."/>
            <person name="Dawson S.C."/>
        </authorList>
    </citation>
    <scope>NUCLEOTIDE SEQUENCE [LARGE SCALE GENOMIC DNA]</scope>
    <source>
        <strain evidence="11 12">NEG-M</strain>
    </source>
</reference>
<keyword evidence="7 9" id="KW-0503">Monooxygenase</keyword>